<evidence type="ECO:0000313" key="3">
    <source>
        <dbReference type="Proteomes" id="UP001473424"/>
    </source>
</evidence>
<gene>
    <name evidence="2" type="ORF">SAP269_14230</name>
</gene>
<keyword evidence="1" id="KW-1133">Transmembrane helix</keyword>
<dbReference type="Proteomes" id="UP001473424">
    <property type="component" value="Chromosome"/>
</dbReference>
<evidence type="ECO:0008006" key="4">
    <source>
        <dbReference type="Google" id="ProtNLM"/>
    </source>
</evidence>
<dbReference type="EMBL" id="AP028955">
    <property type="protein sequence ID" value="BET38834.1"/>
    <property type="molecule type" value="Genomic_DNA"/>
</dbReference>
<reference evidence="3" key="1">
    <citation type="journal article" date="2024" name="FEMS Microbiol. Lett.">
        <title>Genomic insights into Spiroplasma endosymbionts that induce male-killing and protective phenotypes in the pea aphid.</title>
        <authorList>
            <person name="Arai H."/>
            <person name="Legeai F."/>
            <person name="Kageyama D."/>
            <person name="Sugio A."/>
            <person name="Simon J.C."/>
        </authorList>
    </citation>
    <scope>NUCLEOTIDE SEQUENCE [LARGE SCALE GENOMIC DNA]</scope>
    <source>
        <strain evidence="3">sAp269</strain>
    </source>
</reference>
<keyword evidence="1" id="KW-0812">Transmembrane</keyword>
<feature type="transmembrane region" description="Helical" evidence="1">
    <location>
        <begin position="55"/>
        <end position="75"/>
    </location>
</feature>
<keyword evidence="1" id="KW-0472">Membrane</keyword>
<protein>
    <recommendedName>
        <fullName evidence="4">Transmembrane protein</fullName>
    </recommendedName>
</protein>
<evidence type="ECO:0000256" key="1">
    <source>
        <dbReference type="SAM" id="Phobius"/>
    </source>
</evidence>
<name>A0ABM8JNF9_9MOLU</name>
<feature type="transmembrane region" description="Helical" evidence="1">
    <location>
        <begin position="87"/>
        <end position="113"/>
    </location>
</feature>
<sequence length="140" mass="16538">MKLKAIKKLQLITVLIFFLTILITITALILIGISNFSYNNYEQIKITNGFNILKIYSTYFILCHCANHICLFHIFQNNHNYYNWIQLQIGVILLIIVMPIFIFIIITLTFFIIGLKRKIKNNNFWDAIANCEIISNYYIH</sequence>
<organism evidence="2 3">
    <name type="scientific">Spiroplasma ixodetis</name>
    <dbReference type="NCBI Taxonomy" id="2141"/>
    <lineage>
        <taxon>Bacteria</taxon>
        <taxon>Bacillati</taxon>
        <taxon>Mycoplasmatota</taxon>
        <taxon>Mollicutes</taxon>
        <taxon>Entomoplasmatales</taxon>
        <taxon>Spiroplasmataceae</taxon>
        <taxon>Spiroplasma</taxon>
    </lineage>
</organism>
<proteinExistence type="predicted"/>
<evidence type="ECO:0000313" key="2">
    <source>
        <dbReference type="EMBL" id="BET38834.1"/>
    </source>
</evidence>
<accession>A0ABM8JNF9</accession>
<dbReference type="RefSeq" id="WP_353305764.1">
    <property type="nucleotide sequence ID" value="NZ_AP028955.1"/>
</dbReference>
<feature type="transmembrane region" description="Helical" evidence="1">
    <location>
        <begin position="12"/>
        <end position="34"/>
    </location>
</feature>
<keyword evidence="3" id="KW-1185">Reference proteome</keyword>